<dbReference type="SUPFAM" id="SSF53474">
    <property type="entry name" value="alpha/beta-Hydrolases"/>
    <property type="match status" value="1"/>
</dbReference>
<evidence type="ECO:0000313" key="4">
    <source>
        <dbReference type="Proteomes" id="UP000541558"/>
    </source>
</evidence>
<dbReference type="Pfam" id="PF20434">
    <property type="entry name" value="BD-FAE"/>
    <property type="match status" value="1"/>
</dbReference>
<accession>A0A8H5F1C5</accession>
<dbReference type="PANTHER" id="PTHR48081">
    <property type="entry name" value="AB HYDROLASE SUPERFAMILY PROTEIN C4A8.06C"/>
    <property type="match status" value="1"/>
</dbReference>
<dbReference type="Proteomes" id="UP000541558">
    <property type="component" value="Unassembled WGS sequence"/>
</dbReference>
<evidence type="ECO:0000256" key="1">
    <source>
        <dbReference type="ARBA" id="ARBA00022801"/>
    </source>
</evidence>
<dbReference type="EMBL" id="JAACJK010000171">
    <property type="protein sequence ID" value="KAF5320084.1"/>
    <property type="molecule type" value="Genomic_DNA"/>
</dbReference>
<gene>
    <name evidence="3" type="ORF">D9611_010288</name>
</gene>
<evidence type="ECO:0000259" key="2">
    <source>
        <dbReference type="Pfam" id="PF20434"/>
    </source>
</evidence>
<keyword evidence="1" id="KW-0378">Hydrolase</keyword>
<dbReference type="GO" id="GO:0016787">
    <property type="term" value="F:hydrolase activity"/>
    <property type="evidence" value="ECO:0007669"/>
    <property type="project" value="UniProtKB-KW"/>
</dbReference>
<proteinExistence type="predicted"/>
<dbReference type="Gene3D" id="3.40.50.1820">
    <property type="entry name" value="alpha/beta hydrolase"/>
    <property type="match status" value="1"/>
</dbReference>
<evidence type="ECO:0000313" key="3">
    <source>
        <dbReference type="EMBL" id="KAF5320084.1"/>
    </source>
</evidence>
<dbReference type="AlphaFoldDB" id="A0A8H5F1C5"/>
<keyword evidence="4" id="KW-1185">Reference proteome</keyword>
<dbReference type="InterPro" id="IPR049492">
    <property type="entry name" value="BD-FAE-like_dom"/>
</dbReference>
<feature type="domain" description="BD-FAE-like" evidence="2">
    <location>
        <begin position="55"/>
        <end position="169"/>
    </location>
</feature>
<name>A0A8H5F1C5_9AGAR</name>
<dbReference type="InterPro" id="IPR029058">
    <property type="entry name" value="AB_hydrolase_fold"/>
</dbReference>
<protein>
    <recommendedName>
        <fullName evidence="2">BD-FAE-like domain-containing protein</fullName>
    </recommendedName>
</protein>
<comment type="caution">
    <text evidence="3">The sequence shown here is derived from an EMBL/GenBank/DDBJ whole genome shotgun (WGS) entry which is preliminary data.</text>
</comment>
<dbReference type="OrthoDB" id="433474at2759"/>
<sequence>MPTMDELAQITGRGVAEVLDPTIAILAPILRKNQAAIKEIPLRTFQYGPTDRHQLDVYYPLNPHKSGKTPVLFFVYGGSFTSGERNLSVKFGLVYACLGAFFARQGIVTVIPDYRLVPNVTYPGPVEDVRDAMSWVVQNADEALTSSAVPRSSLLLDKLFILGHSAGAFHTGTLVFNPDVLPFDSDLRARIAGAAMFGGPYDLAAVEAGTERGKIYEQYFGSVDEAKKKDILALVRNYPDGEVGRLPDLVLLKAEREPDFLHEASDGLKKEIERRRNDEQRIIVAKGHNHISVNWVLGTGEGEEWAYELAEWITSRAGV</sequence>
<organism evidence="3 4">
    <name type="scientific">Ephemerocybe angulata</name>
    <dbReference type="NCBI Taxonomy" id="980116"/>
    <lineage>
        <taxon>Eukaryota</taxon>
        <taxon>Fungi</taxon>
        <taxon>Dikarya</taxon>
        <taxon>Basidiomycota</taxon>
        <taxon>Agaricomycotina</taxon>
        <taxon>Agaricomycetes</taxon>
        <taxon>Agaricomycetidae</taxon>
        <taxon>Agaricales</taxon>
        <taxon>Agaricineae</taxon>
        <taxon>Psathyrellaceae</taxon>
        <taxon>Ephemerocybe</taxon>
    </lineage>
</organism>
<dbReference type="InterPro" id="IPR050300">
    <property type="entry name" value="GDXG_lipolytic_enzyme"/>
</dbReference>
<reference evidence="3 4" key="1">
    <citation type="journal article" date="2020" name="ISME J.">
        <title>Uncovering the hidden diversity of litter-decomposition mechanisms in mushroom-forming fungi.</title>
        <authorList>
            <person name="Floudas D."/>
            <person name="Bentzer J."/>
            <person name="Ahren D."/>
            <person name="Johansson T."/>
            <person name="Persson P."/>
            <person name="Tunlid A."/>
        </authorList>
    </citation>
    <scope>NUCLEOTIDE SEQUENCE [LARGE SCALE GENOMIC DNA]</scope>
    <source>
        <strain evidence="3 4">CBS 175.51</strain>
    </source>
</reference>